<dbReference type="GO" id="GO:0045892">
    <property type="term" value="P:negative regulation of DNA-templated transcription"/>
    <property type="evidence" value="ECO:0007669"/>
    <property type="project" value="UniProtKB-UniRule"/>
</dbReference>
<evidence type="ECO:0000256" key="2">
    <source>
        <dbReference type="ARBA" id="ARBA00022741"/>
    </source>
</evidence>
<keyword evidence="2 7" id="KW-0547">Nucleotide-binding</keyword>
<dbReference type="NCBIfam" id="TIGR00244">
    <property type="entry name" value="transcriptional regulator NrdR"/>
    <property type="match status" value="1"/>
</dbReference>
<name>A0A0G1GLI1_9BACT</name>
<sequence length="148" mass="17403">MKCPYCDNKDTDVIETRDSEDLTVTRRRRSCSACEKRFTTYERVEQVPLTVIKKDGKRETFDREKLRRGIWRASGKTTLKAEDIDRIVDEVEKELIGGDVTEFPSKKIGELVAKRLKKKDKIAYIRFSSVFRQFVDIEDLEKEVHKLI</sequence>
<dbReference type="HAMAP" id="MF_00440">
    <property type="entry name" value="NrdR"/>
    <property type="match status" value="1"/>
</dbReference>
<evidence type="ECO:0000256" key="7">
    <source>
        <dbReference type="HAMAP-Rule" id="MF_00440"/>
    </source>
</evidence>
<evidence type="ECO:0000256" key="4">
    <source>
        <dbReference type="ARBA" id="ARBA00023015"/>
    </source>
</evidence>
<comment type="caution">
    <text evidence="9">The sequence shown here is derived from an EMBL/GenBank/DDBJ whole genome shotgun (WGS) entry which is preliminary data.</text>
</comment>
<dbReference type="EMBL" id="LCHM01000057">
    <property type="protein sequence ID" value="KKT35193.1"/>
    <property type="molecule type" value="Genomic_DNA"/>
</dbReference>
<keyword evidence="7" id="KW-0479">Metal-binding</keyword>
<dbReference type="PANTHER" id="PTHR30455:SF2">
    <property type="entry name" value="TRANSCRIPTIONAL REPRESSOR NRDR"/>
    <property type="match status" value="1"/>
</dbReference>
<keyword evidence="3 7" id="KW-0067">ATP-binding</keyword>
<evidence type="ECO:0000256" key="1">
    <source>
        <dbReference type="ARBA" id="ARBA00022491"/>
    </source>
</evidence>
<dbReference type="InterPro" id="IPR005144">
    <property type="entry name" value="ATP-cone_dom"/>
</dbReference>
<dbReference type="Pfam" id="PF22811">
    <property type="entry name" value="Zn_ribbon_NrdR"/>
    <property type="match status" value="1"/>
</dbReference>
<keyword evidence="4 7" id="KW-0805">Transcription regulation</keyword>
<dbReference type="PANTHER" id="PTHR30455">
    <property type="entry name" value="TRANSCRIPTIONAL REPRESSOR NRDR"/>
    <property type="match status" value="1"/>
</dbReference>
<keyword evidence="7" id="KW-0863">Zinc-finger</keyword>
<feature type="zinc finger region" evidence="7">
    <location>
        <begin position="3"/>
        <end position="34"/>
    </location>
</feature>
<evidence type="ECO:0000256" key="3">
    <source>
        <dbReference type="ARBA" id="ARBA00022840"/>
    </source>
</evidence>
<evidence type="ECO:0000313" key="10">
    <source>
        <dbReference type="Proteomes" id="UP000034617"/>
    </source>
</evidence>
<dbReference type="AlphaFoldDB" id="A0A0G1GLI1"/>
<keyword evidence="7" id="KW-0862">Zinc</keyword>
<proteinExistence type="inferred from homology"/>
<evidence type="ECO:0000256" key="5">
    <source>
        <dbReference type="ARBA" id="ARBA00023125"/>
    </source>
</evidence>
<dbReference type="PROSITE" id="PS51161">
    <property type="entry name" value="ATP_CONE"/>
    <property type="match status" value="1"/>
</dbReference>
<protein>
    <recommendedName>
        <fullName evidence="7">Transcriptional repressor NrdR</fullName>
    </recommendedName>
</protein>
<gene>
    <name evidence="7" type="primary">nrdR</name>
    <name evidence="9" type="ORF">UW22_C0057G0005</name>
</gene>
<evidence type="ECO:0000313" key="9">
    <source>
        <dbReference type="EMBL" id="KKT35193.1"/>
    </source>
</evidence>
<evidence type="ECO:0000256" key="6">
    <source>
        <dbReference type="ARBA" id="ARBA00023163"/>
    </source>
</evidence>
<comment type="similarity">
    <text evidence="7">Belongs to the NrdR family.</text>
</comment>
<dbReference type="InterPro" id="IPR055173">
    <property type="entry name" value="NrdR-like_N"/>
</dbReference>
<reference evidence="9 10" key="1">
    <citation type="journal article" date="2015" name="Nature">
        <title>rRNA introns, odd ribosomes, and small enigmatic genomes across a large radiation of phyla.</title>
        <authorList>
            <person name="Brown C.T."/>
            <person name="Hug L.A."/>
            <person name="Thomas B.C."/>
            <person name="Sharon I."/>
            <person name="Castelle C.J."/>
            <person name="Singh A."/>
            <person name="Wilkins M.J."/>
            <person name="Williams K.H."/>
            <person name="Banfield J.F."/>
        </authorList>
    </citation>
    <scope>NUCLEOTIDE SEQUENCE [LARGE SCALE GENOMIC DNA]</scope>
</reference>
<dbReference type="InterPro" id="IPR003796">
    <property type="entry name" value="RNR_NrdR-like"/>
</dbReference>
<dbReference type="Pfam" id="PF03477">
    <property type="entry name" value="ATP-cone"/>
    <property type="match status" value="1"/>
</dbReference>
<feature type="domain" description="ATP-cone" evidence="8">
    <location>
        <begin position="49"/>
        <end position="139"/>
    </location>
</feature>
<dbReference type="Gene3D" id="1.20.120.140">
    <property type="entry name" value="Signal recognition particle SRP54, nucleotide-binding domain"/>
    <property type="match status" value="1"/>
</dbReference>
<dbReference type="GO" id="GO:0003677">
    <property type="term" value="F:DNA binding"/>
    <property type="evidence" value="ECO:0007669"/>
    <property type="project" value="UniProtKB-KW"/>
</dbReference>
<dbReference type="InterPro" id="IPR042101">
    <property type="entry name" value="SRP54_N_sf"/>
</dbReference>
<dbReference type="GO" id="GO:0005524">
    <property type="term" value="F:ATP binding"/>
    <property type="evidence" value="ECO:0007669"/>
    <property type="project" value="UniProtKB-UniRule"/>
</dbReference>
<dbReference type="Proteomes" id="UP000034617">
    <property type="component" value="Unassembled WGS sequence"/>
</dbReference>
<dbReference type="GO" id="GO:0008270">
    <property type="term" value="F:zinc ion binding"/>
    <property type="evidence" value="ECO:0007669"/>
    <property type="project" value="UniProtKB-UniRule"/>
</dbReference>
<dbReference type="PATRIC" id="fig|1618447.3.peg.1107"/>
<keyword evidence="5 7" id="KW-0238">DNA-binding</keyword>
<comment type="function">
    <text evidence="7">Negatively regulates transcription of bacterial ribonucleotide reductase nrd genes and operons by binding to NrdR-boxes.</text>
</comment>
<keyword evidence="6 7" id="KW-0804">Transcription</keyword>
<accession>A0A0G1GLI1</accession>
<keyword evidence="1 7" id="KW-0678">Repressor</keyword>
<comment type="cofactor">
    <cofactor evidence="7">
        <name>Zn(2+)</name>
        <dbReference type="ChEBI" id="CHEBI:29105"/>
    </cofactor>
    <text evidence="7">Binds 1 zinc ion.</text>
</comment>
<evidence type="ECO:0000259" key="8">
    <source>
        <dbReference type="PROSITE" id="PS51161"/>
    </source>
</evidence>
<organism evidence="9 10">
    <name type="scientific">Candidatus Gottesmanbacteria bacterium GW2011_GWB1_44_11c</name>
    <dbReference type="NCBI Taxonomy" id="1618447"/>
    <lineage>
        <taxon>Bacteria</taxon>
        <taxon>Candidatus Gottesmaniibacteriota</taxon>
    </lineage>
</organism>